<dbReference type="Proteomes" id="UP001149140">
    <property type="component" value="Unassembled WGS sequence"/>
</dbReference>
<evidence type="ECO:0000313" key="2">
    <source>
        <dbReference type="EMBL" id="MDA0164095.1"/>
    </source>
</evidence>
<keyword evidence="3" id="KW-1185">Reference proteome</keyword>
<keyword evidence="1" id="KW-1133">Transmembrane helix</keyword>
<gene>
    <name evidence="2" type="ORF">OM076_27730</name>
</gene>
<evidence type="ECO:0000313" key="3">
    <source>
        <dbReference type="Proteomes" id="UP001149140"/>
    </source>
</evidence>
<protein>
    <submittedName>
        <fullName evidence="2">Uncharacterized protein</fullName>
    </submittedName>
</protein>
<keyword evidence="1" id="KW-0812">Transmembrane</keyword>
<organism evidence="2 3">
    <name type="scientific">Solirubrobacter ginsenosidimutans</name>
    <dbReference type="NCBI Taxonomy" id="490573"/>
    <lineage>
        <taxon>Bacteria</taxon>
        <taxon>Bacillati</taxon>
        <taxon>Actinomycetota</taxon>
        <taxon>Thermoleophilia</taxon>
        <taxon>Solirubrobacterales</taxon>
        <taxon>Solirubrobacteraceae</taxon>
        <taxon>Solirubrobacter</taxon>
    </lineage>
</organism>
<comment type="caution">
    <text evidence="2">The sequence shown here is derived from an EMBL/GenBank/DDBJ whole genome shotgun (WGS) entry which is preliminary data.</text>
</comment>
<sequence>MVEGGGDVAAAPVLAPVVRAYLQLFFALVLAGVLSAVAVKAFYSPSAIDIAVSLVSGAPAWVLSRRRVFRQLDQAGAPPTVETEPRSATTRRLFIRVARLTAFLAVILFVIPLLIGASDDFLGNATSIGAGALLSNGYACALLHLSARKWEQTHDRMIVYEVRPHWSIRPTDVYLAAR</sequence>
<accession>A0A9X3MWP9</accession>
<feature type="transmembrane region" description="Helical" evidence="1">
    <location>
        <begin position="127"/>
        <end position="147"/>
    </location>
</feature>
<dbReference type="AlphaFoldDB" id="A0A9X3MWP9"/>
<keyword evidence="1" id="KW-0472">Membrane</keyword>
<dbReference type="EMBL" id="JAPDOD010000030">
    <property type="protein sequence ID" value="MDA0164095.1"/>
    <property type="molecule type" value="Genomic_DNA"/>
</dbReference>
<dbReference type="RefSeq" id="WP_270043345.1">
    <property type="nucleotide sequence ID" value="NZ_JAPDOD010000030.1"/>
</dbReference>
<name>A0A9X3MWP9_9ACTN</name>
<reference evidence="2" key="1">
    <citation type="submission" date="2022-10" db="EMBL/GenBank/DDBJ databases">
        <title>The WGS of Solirubrobacter ginsenosidimutans DSM 21036.</title>
        <authorList>
            <person name="Jiang Z."/>
        </authorList>
    </citation>
    <scope>NUCLEOTIDE SEQUENCE</scope>
    <source>
        <strain evidence="2">DSM 21036</strain>
    </source>
</reference>
<feature type="transmembrane region" description="Helical" evidence="1">
    <location>
        <begin position="93"/>
        <end position="115"/>
    </location>
</feature>
<evidence type="ECO:0000256" key="1">
    <source>
        <dbReference type="SAM" id="Phobius"/>
    </source>
</evidence>
<proteinExistence type="predicted"/>
<feature type="transmembrane region" description="Helical" evidence="1">
    <location>
        <begin position="20"/>
        <end position="43"/>
    </location>
</feature>